<dbReference type="SUPFAM" id="SSF57756">
    <property type="entry name" value="Retrovirus zinc finger-like domains"/>
    <property type="match status" value="1"/>
</dbReference>
<dbReference type="SUPFAM" id="SSF56672">
    <property type="entry name" value="DNA/RNA polymerases"/>
    <property type="match status" value="1"/>
</dbReference>
<evidence type="ECO:0000256" key="2">
    <source>
        <dbReference type="ARBA" id="ARBA00012493"/>
    </source>
</evidence>
<keyword evidence="7" id="KW-0378">Hydrolase</keyword>
<keyword evidence="6" id="KW-0255">Endonuclease</keyword>
<evidence type="ECO:0000256" key="12">
    <source>
        <dbReference type="SAM" id="MobiDB-lite"/>
    </source>
</evidence>
<dbReference type="Gene3D" id="4.10.60.10">
    <property type="entry name" value="Zinc finger, CCHC-type"/>
    <property type="match status" value="1"/>
</dbReference>
<dbReference type="InterPro" id="IPR001878">
    <property type="entry name" value="Znf_CCHC"/>
</dbReference>
<dbReference type="CDD" id="cd00303">
    <property type="entry name" value="retropepsin_like"/>
    <property type="match status" value="1"/>
</dbReference>
<dbReference type="Gene3D" id="3.30.70.270">
    <property type="match status" value="1"/>
</dbReference>
<dbReference type="InParanoid" id="Q2GTJ6"/>
<dbReference type="HOGENOM" id="CLU_257239_0_0_1"/>
<feature type="region of interest" description="Disordered" evidence="12">
    <location>
        <begin position="730"/>
        <end position="801"/>
    </location>
</feature>
<dbReference type="GO" id="GO:0003964">
    <property type="term" value="F:RNA-directed DNA polymerase activity"/>
    <property type="evidence" value="ECO:0007669"/>
    <property type="project" value="UniProtKB-KW"/>
</dbReference>
<evidence type="ECO:0000259" key="14">
    <source>
        <dbReference type="PROSITE" id="PS50878"/>
    </source>
</evidence>
<dbReference type="eggNOG" id="KOG0017">
    <property type="taxonomic scope" value="Eukaryota"/>
</dbReference>
<dbReference type="Gene3D" id="2.40.70.10">
    <property type="entry name" value="Acid Proteases"/>
    <property type="match status" value="1"/>
</dbReference>
<feature type="region of interest" description="Disordered" evidence="12">
    <location>
        <begin position="1235"/>
        <end position="1271"/>
    </location>
</feature>
<evidence type="ECO:0000313" key="15">
    <source>
        <dbReference type="EMBL" id="EAQ84694.1"/>
    </source>
</evidence>
<dbReference type="GO" id="GO:0008270">
    <property type="term" value="F:zinc ion binding"/>
    <property type="evidence" value="ECO:0007669"/>
    <property type="project" value="UniProtKB-KW"/>
</dbReference>
<dbReference type="VEuPathDB" id="FungiDB:CHGG_08708"/>
<feature type="compositionally biased region" description="Basic and acidic residues" evidence="12">
    <location>
        <begin position="1235"/>
        <end position="1248"/>
    </location>
</feature>
<dbReference type="InterPro" id="IPR041373">
    <property type="entry name" value="RT_RNaseH"/>
</dbReference>
<dbReference type="Pfam" id="PF00078">
    <property type="entry name" value="RVT_1"/>
    <property type="match status" value="1"/>
</dbReference>
<dbReference type="EC" id="2.7.7.49" evidence="2"/>
<evidence type="ECO:0000256" key="4">
    <source>
        <dbReference type="ARBA" id="ARBA00022695"/>
    </source>
</evidence>
<feature type="compositionally biased region" description="Basic and acidic residues" evidence="12">
    <location>
        <begin position="19"/>
        <end position="49"/>
    </location>
</feature>
<dbReference type="SUPFAM" id="SSF50630">
    <property type="entry name" value="Acid proteases"/>
    <property type="match status" value="1"/>
</dbReference>
<feature type="compositionally biased region" description="Polar residues" evidence="12">
    <location>
        <begin position="1257"/>
        <end position="1271"/>
    </location>
</feature>
<gene>
    <name evidence="15" type="ORF">CHGG_08708</name>
</gene>
<keyword evidence="5" id="KW-0540">Nuclease</keyword>
<feature type="region of interest" description="Disordered" evidence="12">
    <location>
        <begin position="1"/>
        <end position="49"/>
    </location>
</feature>
<protein>
    <recommendedName>
        <fullName evidence="2">RNA-directed DNA polymerase</fullName>
        <ecNumber evidence="2">2.7.7.49</ecNumber>
    </recommendedName>
</protein>
<dbReference type="RefSeq" id="XP_001226635.1">
    <property type="nucleotide sequence ID" value="XM_001226634.1"/>
</dbReference>
<dbReference type="CDD" id="cd01647">
    <property type="entry name" value="RT_LTR"/>
    <property type="match status" value="1"/>
</dbReference>
<dbReference type="Gene3D" id="3.10.10.10">
    <property type="entry name" value="HIV Type 1 Reverse Transcriptase, subunit A, domain 1"/>
    <property type="match status" value="1"/>
</dbReference>
<keyword evidence="8" id="KW-0695">RNA-directed DNA polymerase</keyword>
<feature type="coiled-coil region" evidence="11">
    <location>
        <begin position="385"/>
        <end position="440"/>
    </location>
</feature>
<feature type="region of interest" description="Disordered" evidence="12">
    <location>
        <begin position="459"/>
        <end position="483"/>
    </location>
</feature>
<keyword evidence="9" id="KW-0496">Mitochondrion</keyword>
<reference evidence="16" key="1">
    <citation type="journal article" date="2015" name="Genome Announc.">
        <title>Draft genome sequence of the cellulolytic fungus Chaetomium globosum.</title>
        <authorList>
            <person name="Cuomo C.A."/>
            <person name="Untereiner W.A."/>
            <person name="Ma L.-J."/>
            <person name="Grabherr M."/>
            <person name="Birren B.W."/>
        </authorList>
    </citation>
    <scope>NUCLEOTIDE SEQUENCE [LARGE SCALE GENOMIC DNA]</scope>
    <source>
        <strain evidence="16">ATCC 6205 / CBS 148.51 / DSM 1962 / NBRC 6347 / NRRL 1970</strain>
    </source>
</reference>
<evidence type="ECO:0000256" key="9">
    <source>
        <dbReference type="ARBA" id="ARBA00023128"/>
    </source>
</evidence>
<feature type="compositionally biased region" description="Basic residues" evidence="12">
    <location>
        <begin position="572"/>
        <end position="583"/>
    </location>
</feature>
<dbReference type="FunFam" id="3.30.70.270:FF:000020">
    <property type="entry name" value="Transposon Tf2-6 polyprotein-like Protein"/>
    <property type="match status" value="1"/>
</dbReference>
<evidence type="ECO:0000256" key="6">
    <source>
        <dbReference type="ARBA" id="ARBA00022759"/>
    </source>
</evidence>
<dbReference type="OrthoDB" id="4590827at2759"/>
<dbReference type="PANTHER" id="PTHR37984">
    <property type="entry name" value="PROTEIN CBG26694"/>
    <property type="match status" value="1"/>
</dbReference>
<dbReference type="PROSITE" id="PS50878">
    <property type="entry name" value="RT_POL"/>
    <property type="match status" value="1"/>
</dbReference>
<proteinExistence type="predicted"/>
<dbReference type="GO" id="GO:0016787">
    <property type="term" value="F:hydrolase activity"/>
    <property type="evidence" value="ECO:0007669"/>
    <property type="project" value="UniProtKB-KW"/>
</dbReference>
<feature type="compositionally biased region" description="Polar residues" evidence="12">
    <location>
        <begin position="505"/>
        <end position="528"/>
    </location>
</feature>
<evidence type="ECO:0000256" key="10">
    <source>
        <dbReference type="PROSITE-ProRule" id="PRU00047"/>
    </source>
</evidence>
<dbReference type="GO" id="GO:0003676">
    <property type="term" value="F:nucleic acid binding"/>
    <property type="evidence" value="ECO:0007669"/>
    <property type="project" value="InterPro"/>
</dbReference>
<feature type="region of interest" description="Disordered" evidence="12">
    <location>
        <begin position="505"/>
        <end position="608"/>
    </location>
</feature>
<dbReference type="SMART" id="SM00343">
    <property type="entry name" value="ZnF_C2HC"/>
    <property type="match status" value="1"/>
</dbReference>
<keyword evidence="10" id="KW-0862">Zinc</keyword>
<keyword evidence="10" id="KW-0863">Zinc-finger</keyword>
<feature type="compositionally biased region" description="Basic and acidic residues" evidence="12">
    <location>
        <begin position="459"/>
        <end position="481"/>
    </location>
</feature>
<evidence type="ECO:0000313" key="16">
    <source>
        <dbReference type="Proteomes" id="UP000001056"/>
    </source>
</evidence>
<evidence type="ECO:0000256" key="3">
    <source>
        <dbReference type="ARBA" id="ARBA00022679"/>
    </source>
</evidence>
<dbReference type="GO" id="GO:0004519">
    <property type="term" value="F:endonuclease activity"/>
    <property type="evidence" value="ECO:0007669"/>
    <property type="project" value="UniProtKB-KW"/>
</dbReference>
<feature type="compositionally biased region" description="Basic residues" evidence="12">
    <location>
        <begin position="595"/>
        <end position="606"/>
    </location>
</feature>
<dbReference type="GeneID" id="4394887"/>
<keyword evidence="3" id="KW-0808">Transferase</keyword>
<dbReference type="InterPro" id="IPR043128">
    <property type="entry name" value="Rev_trsase/Diguanyl_cyclase"/>
</dbReference>
<dbReference type="EMBL" id="CH408034">
    <property type="protein sequence ID" value="EAQ84694.1"/>
    <property type="molecule type" value="Genomic_DNA"/>
</dbReference>
<name>Q2GTJ6_CHAGB</name>
<accession>Q2GTJ6</accession>
<dbReference type="InterPro" id="IPR036875">
    <property type="entry name" value="Znf_CCHC_sf"/>
</dbReference>
<sequence>MSNPARPTPDSDDEEVDNNDLKQELEGLRTKEASPRRGQDHLKVAKPPKFDGTKREELQGFLTQLRSYFRFNPFNEEADKVLFAATYLEGRALEWSELTQRDYLELIEDERKKETNKIFEAFVDFEDAITQVFGIFDKRSQAERSESDGDALKRRFYDGLKDDVKDELIKEERDALTLDAYMARAIAIDNRQYERRQERTGKKDAVYPKANDKKKRQPQSTSHGTHSGPMDIGAAQAQWAGRKGGAKDKSGITCYNCDKKGHVKRNCHSKKEWRPVPGKEAVTIDQATVGKKVRIQEVAAASYTQDDLEVDIEQALKREDELTGSDSDNSELGNEYALITSDDEGKVAPPRHIQQAAQDWSTTLTQQADGEWTTHTGDGKVRPSLFFLQQRILEQRQRIEELVREKEELKQLLQARNDQYERLRTELDSIKEGVRELTSTHEDIGRHIDGIGRETQAMREAQERAWTDHAPWDRPTEHAEECGDGVHYPEQEYTWAEVPGTALKQTASSTQTKNWKSMQKGGSNSTSRLPEGRQRRSGMAEPQGGSVAPRTPNDRRRKPRCGQGRLETSRGLGKRLRALRGARRTLTPRDQRKQAAQHRKNWRRRKPYNDLPADEYEAAAVRSTKPDNRLWIAARWGKFEALALVDGGAQMNLISPTFVNQFRIPWRIKGKEYIVKGPFDTQWARRETEPLDMEVAGKTTQVVFDIVDMGPEKDIILGRPWHEDYDPDISWKGDGHLRPREPREHPTDLMKERAEQEPRMSRGSERTPSTGPPQETASAETRTLESGRSGTRQQKQTREARTIAVVSVDEHGKLKHEAWVNRKEAAGIELPAQEIKIPEASFIESGNKFAYYEGTTKNATTGKIPDELQGDTQRSRQNILQGCQITDLGTTRSNSKERSPSLKFFQGLNNERVKNRYPLPLIARLRDQLSGAQYYTRLDLPTAYAHIRIKEGDEWKTAFRTPYGHYEYLVMPFGLTNAPATFQAAIDHAIRHCLDKFAVCYLDDILIYSKTLEEHKEHVRQVLDALHEHKLSVNKDKSEFHVKKTVFLEVRGFIGFANFVRMFIKNFGDIARPLHELTKKGTTFQWKQEHERAFQRMRNAITADPVLMLPDPSKPFEVEADASDFAIGGQLGQRDKDGKLHPVAFFSKKLEGPRLNEKYPIHDKELLAVTRSIIQEWRPYLGGTTHEVQVYTDHKNLRYFTTTKVLNGRQTRWAEFLSEFNFTIHYKKGSENARADALSRRADHHDNTSEASPPLLHQQTDGSPRHASQPTEDYEIAALQQQLEDPEARPLQPFVECCAVFRERRLERDFQGIIADDERDKWREEPESKIAGLRLEGTRLWYHDKAYIRPSDQKELI</sequence>
<organism evidence="15 16">
    <name type="scientific">Chaetomium globosum (strain ATCC 6205 / CBS 148.51 / DSM 1962 / NBRC 6347 / NRRL 1970)</name>
    <name type="common">Soil fungus</name>
    <dbReference type="NCBI Taxonomy" id="306901"/>
    <lineage>
        <taxon>Eukaryota</taxon>
        <taxon>Fungi</taxon>
        <taxon>Dikarya</taxon>
        <taxon>Ascomycota</taxon>
        <taxon>Pezizomycotina</taxon>
        <taxon>Sordariomycetes</taxon>
        <taxon>Sordariomycetidae</taxon>
        <taxon>Sordariales</taxon>
        <taxon>Chaetomiaceae</taxon>
        <taxon>Chaetomium</taxon>
    </lineage>
</organism>
<feature type="compositionally biased region" description="Polar residues" evidence="12">
    <location>
        <begin position="766"/>
        <end position="794"/>
    </location>
</feature>
<dbReference type="InterPro" id="IPR000477">
    <property type="entry name" value="RT_dom"/>
</dbReference>
<keyword evidence="4" id="KW-0548">Nucleotidyltransferase</keyword>
<feature type="domain" description="Reverse transcriptase" evidence="14">
    <location>
        <begin position="845"/>
        <end position="1058"/>
    </location>
</feature>
<dbReference type="Proteomes" id="UP000001056">
    <property type="component" value="Unassembled WGS sequence"/>
</dbReference>
<evidence type="ECO:0000256" key="5">
    <source>
        <dbReference type="ARBA" id="ARBA00022722"/>
    </source>
</evidence>
<dbReference type="CDD" id="cd09274">
    <property type="entry name" value="RNase_HI_RT_Ty3"/>
    <property type="match status" value="1"/>
</dbReference>
<dbReference type="PROSITE" id="PS50158">
    <property type="entry name" value="ZF_CCHC"/>
    <property type="match status" value="1"/>
</dbReference>
<keyword evidence="16" id="KW-1185">Reference proteome</keyword>
<comment type="subcellular location">
    <subcellularLocation>
        <location evidence="1">Mitochondrion</location>
    </subcellularLocation>
</comment>
<keyword evidence="11" id="KW-0175">Coiled coil</keyword>
<evidence type="ECO:0000256" key="1">
    <source>
        <dbReference type="ARBA" id="ARBA00004173"/>
    </source>
</evidence>
<dbReference type="Pfam" id="PF17917">
    <property type="entry name" value="RT_RNaseH"/>
    <property type="match status" value="1"/>
</dbReference>
<evidence type="ECO:0000256" key="8">
    <source>
        <dbReference type="ARBA" id="ARBA00022918"/>
    </source>
</evidence>
<feature type="compositionally biased region" description="Basic and acidic residues" evidence="12">
    <location>
        <begin position="194"/>
        <end position="206"/>
    </location>
</feature>
<dbReference type="GO" id="GO:0005739">
    <property type="term" value="C:mitochondrion"/>
    <property type="evidence" value="ECO:0007669"/>
    <property type="project" value="UniProtKB-SubCell"/>
</dbReference>
<keyword evidence="10" id="KW-0479">Metal-binding</keyword>
<feature type="domain" description="CCHC-type" evidence="13">
    <location>
        <begin position="254"/>
        <end position="267"/>
    </location>
</feature>
<feature type="compositionally biased region" description="Basic and acidic residues" evidence="12">
    <location>
        <begin position="730"/>
        <end position="765"/>
    </location>
</feature>
<dbReference type="InterPro" id="IPR021109">
    <property type="entry name" value="Peptidase_aspartic_dom_sf"/>
</dbReference>
<evidence type="ECO:0000256" key="7">
    <source>
        <dbReference type="ARBA" id="ARBA00022801"/>
    </source>
</evidence>
<dbReference type="InterPro" id="IPR043502">
    <property type="entry name" value="DNA/RNA_pol_sf"/>
</dbReference>
<evidence type="ECO:0000256" key="11">
    <source>
        <dbReference type="SAM" id="Coils"/>
    </source>
</evidence>
<feature type="region of interest" description="Disordered" evidence="12">
    <location>
        <begin position="194"/>
        <end position="231"/>
    </location>
</feature>
<dbReference type="InterPro" id="IPR050951">
    <property type="entry name" value="Retrovirus_Pol_polyprotein"/>
</dbReference>
<dbReference type="PANTHER" id="PTHR37984:SF5">
    <property type="entry name" value="PROTEIN NYNRIN-LIKE"/>
    <property type="match status" value="1"/>
</dbReference>
<evidence type="ECO:0000259" key="13">
    <source>
        <dbReference type="PROSITE" id="PS50158"/>
    </source>
</evidence>